<dbReference type="InterPro" id="IPR009001">
    <property type="entry name" value="Transl_elong_EF1A/Init_IF2_C"/>
</dbReference>
<protein>
    <submittedName>
        <fullName evidence="4">Elongation factor 1-alpha (EF-1-alpha) (Elongation factor Tu) (EF-Tu)</fullName>
    </submittedName>
</protein>
<dbReference type="InterPro" id="IPR050100">
    <property type="entry name" value="TRAFAC_GTPase_members"/>
</dbReference>
<comment type="caution">
    <text evidence="4">The sequence shown here is derived from an EMBL/GenBank/DDBJ whole genome shotgun (WGS) entry which is preliminary data.</text>
</comment>
<name>A0ABP0NML0_9DINO</name>
<dbReference type="EMBL" id="CAXAMM010029605">
    <property type="protein sequence ID" value="CAK9065025.1"/>
    <property type="molecule type" value="Genomic_DNA"/>
</dbReference>
<keyword evidence="4" id="KW-0251">Elongation factor</keyword>
<dbReference type="PANTHER" id="PTHR23115">
    <property type="entry name" value="TRANSLATION FACTOR"/>
    <property type="match status" value="1"/>
</dbReference>
<reference evidence="4 5" key="1">
    <citation type="submission" date="2024-02" db="EMBL/GenBank/DDBJ databases">
        <authorList>
            <person name="Chen Y."/>
            <person name="Shah S."/>
            <person name="Dougan E. K."/>
            <person name="Thang M."/>
            <person name="Chan C."/>
        </authorList>
    </citation>
    <scope>NUCLEOTIDE SEQUENCE [LARGE SCALE GENOMIC DNA]</scope>
</reference>
<keyword evidence="1" id="KW-0547">Nucleotide-binding</keyword>
<dbReference type="GO" id="GO:0003746">
    <property type="term" value="F:translation elongation factor activity"/>
    <property type="evidence" value="ECO:0007669"/>
    <property type="project" value="UniProtKB-KW"/>
</dbReference>
<dbReference type="Proteomes" id="UP001642464">
    <property type="component" value="Unassembled WGS sequence"/>
</dbReference>
<dbReference type="SUPFAM" id="SSF50447">
    <property type="entry name" value="Translation proteins"/>
    <property type="match status" value="1"/>
</dbReference>
<feature type="domain" description="GTP-eEF1A C-terminal" evidence="3">
    <location>
        <begin position="65"/>
        <end position="164"/>
    </location>
</feature>
<dbReference type="SUPFAM" id="SSF50465">
    <property type="entry name" value="EF-Tu/eEF-1alpha/eIF2-gamma C-terminal domain"/>
    <property type="match status" value="1"/>
</dbReference>
<keyword evidence="4" id="KW-0648">Protein biosynthesis</keyword>
<evidence type="ECO:0000256" key="1">
    <source>
        <dbReference type="ARBA" id="ARBA00022741"/>
    </source>
</evidence>
<dbReference type="InterPro" id="IPR054696">
    <property type="entry name" value="GTP-eEF1A_C"/>
</dbReference>
<evidence type="ECO:0000313" key="4">
    <source>
        <dbReference type="EMBL" id="CAK9065025.1"/>
    </source>
</evidence>
<sequence length="181" mass="19856">MPTHTTSNPCTGKVFTVEMHHQRVDFANPGDNVGLNIKGLDKNNMPRSGDVMVYKKDTTLGQTKEFDAQIQVLDIPNEIKVGYSPIGFVRCGRAACRVSALKWKMGKETGGKKMEDPHSLKSNEMAQCSFQPQQPLVCDTFKNCEGLSRVAFMDGNGVVMLGKVVSCERKGEGDDKGGKKK</sequence>
<accession>A0ABP0NML0</accession>
<dbReference type="InterPro" id="IPR009000">
    <property type="entry name" value="Transl_B-barrel_sf"/>
</dbReference>
<evidence type="ECO:0000313" key="5">
    <source>
        <dbReference type="Proteomes" id="UP001642464"/>
    </source>
</evidence>
<proteinExistence type="predicted"/>
<dbReference type="Gene3D" id="2.40.30.10">
    <property type="entry name" value="Translation factors"/>
    <property type="match status" value="2"/>
</dbReference>
<keyword evidence="5" id="KW-1185">Reference proteome</keyword>
<dbReference type="CDD" id="cd03705">
    <property type="entry name" value="EF1_alpha_III"/>
    <property type="match status" value="1"/>
</dbReference>
<gene>
    <name evidence="4" type="ORF">SCF082_LOCUS33373</name>
</gene>
<evidence type="ECO:0000256" key="2">
    <source>
        <dbReference type="ARBA" id="ARBA00023134"/>
    </source>
</evidence>
<organism evidence="4 5">
    <name type="scientific">Durusdinium trenchii</name>
    <dbReference type="NCBI Taxonomy" id="1381693"/>
    <lineage>
        <taxon>Eukaryota</taxon>
        <taxon>Sar</taxon>
        <taxon>Alveolata</taxon>
        <taxon>Dinophyceae</taxon>
        <taxon>Suessiales</taxon>
        <taxon>Symbiodiniaceae</taxon>
        <taxon>Durusdinium</taxon>
    </lineage>
</organism>
<keyword evidence="2" id="KW-0342">GTP-binding</keyword>
<dbReference type="Pfam" id="PF22594">
    <property type="entry name" value="GTP-eEF1A_C"/>
    <property type="match status" value="1"/>
</dbReference>
<evidence type="ECO:0000259" key="3">
    <source>
        <dbReference type="Pfam" id="PF22594"/>
    </source>
</evidence>